<dbReference type="RefSeq" id="XP_031880265.2">
    <property type="nucleotide sequence ID" value="XM_032022895.2"/>
</dbReference>
<dbReference type="Pfam" id="PF07883">
    <property type="entry name" value="Cupin_2"/>
    <property type="match status" value="1"/>
</dbReference>
<dbReference type="OrthoDB" id="445803at2759"/>
<keyword evidence="4" id="KW-1185">Reference proteome</keyword>
<evidence type="ECO:0000313" key="4">
    <source>
        <dbReference type="Proteomes" id="UP000011096"/>
    </source>
</evidence>
<dbReference type="InterPro" id="IPR013096">
    <property type="entry name" value="Cupin_2"/>
</dbReference>
<dbReference type="AlphaFoldDB" id="A0A7J6J9M9"/>
<evidence type="ECO:0000256" key="1">
    <source>
        <dbReference type="ARBA" id="ARBA00022723"/>
    </source>
</evidence>
<dbReference type="PANTHER" id="PTHR35848">
    <property type="entry name" value="OXALATE-BINDING PROTEIN"/>
    <property type="match status" value="1"/>
</dbReference>
<feature type="domain" description="Cupin type-2" evidence="2">
    <location>
        <begin position="112"/>
        <end position="179"/>
    </location>
</feature>
<dbReference type="GO" id="GO:0046872">
    <property type="term" value="F:metal ion binding"/>
    <property type="evidence" value="ECO:0007669"/>
    <property type="project" value="UniProtKB-KW"/>
</dbReference>
<keyword evidence="1" id="KW-0479">Metal-binding</keyword>
<organism evidence="3 4">
    <name type="scientific">Colletotrichum fructicola (strain Nara gc5)</name>
    <name type="common">Anthracnose fungus</name>
    <name type="synonym">Colletotrichum gloeosporioides (strain Nara gc5)</name>
    <dbReference type="NCBI Taxonomy" id="1213859"/>
    <lineage>
        <taxon>Eukaryota</taxon>
        <taxon>Fungi</taxon>
        <taxon>Dikarya</taxon>
        <taxon>Ascomycota</taxon>
        <taxon>Pezizomycotina</taxon>
        <taxon>Sordariomycetes</taxon>
        <taxon>Hypocreomycetidae</taxon>
        <taxon>Glomerellales</taxon>
        <taxon>Glomerellaceae</taxon>
        <taxon>Colletotrichum</taxon>
        <taxon>Colletotrichum gloeosporioides species complex</taxon>
    </lineage>
</organism>
<dbReference type="InterPro" id="IPR014710">
    <property type="entry name" value="RmlC-like_jellyroll"/>
</dbReference>
<dbReference type="GeneID" id="43607087"/>
<dbReference type="InParanoid" id="A0A7J6J9M9"/>
<dbReference type="PANTHER" id="PTHR35848:SF6">
    <property type="entry name" value="CUPIN TYPE-2 DOMAIN-CONTAINING PROTEIN"/>
    <property type="match status" value="1"/>
</dbReference>
<dbReference type="InterPro" id="IPR011051">
    <property type="entry name" value="RmlC_Cupin_sf"/>
</dbReference>
<evidence type="ECO:0000313" key="3">
    <source>
        <dbReference type="EMBL" id="KAF4485826.1"/>
    </source>
</evidence>
<sequence>MTILIKERDQQARGSILEKVFLALLHKTVNTHSWKLSTFERSLTFTTEMEKPCCSHKRHNSGAAPSPVLMDHSTITNLAESAFPEPLYGNVTWQTLLSRPDTLTDSMCAGLATCPPEGFLALHQHTQAEIYYILSGTGSVEINGKRHAVSGGSILWIPGDAVHGVFCGPGETLRWLYVFPEARFEDIVYRFQEPIKSKL</sequence>
<dbReference type="Proteomes" id="UP000011096">
    <property type="component" value="Unassembled WGS sequence"/>
</dbReference>
<reference evidence="3 4" key="1">
    <citation type="submission" date="2012-08" db="EMBL/GenBank/DDBJ databases">
        <authorList>
            <person name="Gan P.H.P."/>
            <person name="Ikeda K."/>
            <person name="Irieda H."/>
            <person name="Narusaka M."/>
            <person name="O'Connell R.J."/>
            <person name="Narusaka Y."/>
            <person name="Takano Y."/>
            <person name="Kubo Y."/>
            <person name="Shirasu K."/>
        </authorList>
    </citation>
    <scope>NUCLEOTIDE SEQUENCE [LARGE SCALE GENOMIC DNA]</scope>
    <source>
        <strain evidence="3 4">Nara gc5</strain>
    </source>
</reference>
<proteinExistence type="predicted"/>
<protein>
    <submittedName>
        <fullName evidence="3">Dimethlysulfonioproprionate lyase DddW</fullName>
    </submittedName>
</protein>
<accession>A0A7J6J9M9</accession>
<keyword evidence="3" id="KW-0456">Lyase</keyword>
<name>A0A7J6J9M9_COLFN</name>
<evidence type="ECO:0000259" key="2">
    <source>
        <dbReference type="Pfam" id="PF07883"/>
    </source>
</evidence>
<dbReference type="GO" id="GO:0016829">
    <property type="term" value="F:lyase activity"/>
    <property type="evidence" value="ECO:0007669"/>
    <property type="project" value="UniProtKB-KW"/>
</dbReference>
<dbReference type="EMBL" id="ANPB02000003">
    <property type="protein sequence ID" value="KAF4485826.1"/>
    <property type="molecule type" value="Genomic_DNA"/>
</dbReference>
<reference evidence="3 4" key="2">
    <citation type="submission" date="2020-04" db="EMBL/GenBank/DDBJ databases">
        <title>Genome sequencing and assembly of multiple isolates from the Colletotrichum gloeosporioides species complex.</title>
        <authorList>
            <person name="Gan P."/>
            <person name="Shirasu K."/>
        </authorList>
    </citation>
    <scope>NUCLEOTIDE SEQUENCE [LARGE SCALE GENOMIC DNA]</scope>
    <source>
        <strain evidence="3 4">Nara gc5</strain>
    </source>
</reference>
<dbReference type="SUPFAM" id="SSF51182">
    <property type="entry name" value="RmlC-like cupins"/>
    <property type="match status" value="1"/>
</dbReference>
<dbReference type="InterPro" id="IPR051610">
    <property type="entry name" value="GPI/OXD"/>
</dbReference>
<dbReference type="CDD" id="cd02208">
    <property type="entry name" value="cupin_RmlC-like"/>
    <property type="match status" value="1"/>
</dbReference>
<comment type="caution">
    <text evidence="3">The sequence shown here is derived from an EMBL/GenBank/DDBJ whole genome shotgun (WGS) entry which is preliminary data.</text>
</comment>
<gene>
    <name evidence="3" type="primary">dddW</name>
    <name evidence="3" type="ORF">CGGC5_v006235</name>
</gene>
<dbReference type="Gene3D" id="2.60.120.10">
    <property type="entry name" value="Jelly Rolls"/>
    <property type="match status" value="1"/>
</dbReference>